<proteinExistence type="predicted"/>
<protein>
    <recommendedName>
        <fullName evidence="3">PH domain-containing protein</fullName>
    </recommendedName>
</protein>
<dbReference type="AlphaFoldDB" id="A0A426YB77"/>
<evidence type="ECO:0000313" key="1">
    <source>
        <dbReference type="EMBL" id="RRT48948.1"/>
    </source>
</evidence>
<dbReference type="InterPro" id="IPR011993">
    <property type="entry name" value="PH-like_dom_sf"/>
</dbReference>
<dbReference type="Proteomes" id="UP000287651">
    <property type="component" value="Unassembled WGS sequence"/>
</dbReference>
<gene>
    <name evidence="1" type="ORF">B296_00051580</name>
</gene>
<name>A0A426YB77_ENSVE</name>
<sequence>MGISSEVKVADPRMEGWLYLVRHNRLGLQYSRKRYFVLRGNALDCFKTAPAERREELLCFAGKLDSVLSRMCLEQSEISNREIVDRFTRRGVLQRPKMVVDYMLDCGR</sequence>
<organism evidence="1 2">
    <name type="scientific">Ensete ventricosum</name>
    <name type="common">Abyssinian banana</name>
    <name type="synonym">Musa ensete</name>
    <dbReference type="NCBI Taxonomy" id="4639"/>
    <lineage>
        <taxon>Eukaryota</taxon>
        <taxon>Viridiplantae</taxon>
        <taxon>Streptophyta</taxon>
        <taxon>Embryophyta</taxon>
        <taxon>Tracheophyta</taxon>
        <taxon>Spermatophyta</taxon>
        <taxon>Magnoliopsida</taxon>
        <taxon>Liliopsida</taxon>
        <taxon>Zingiberales</taxon>
        <taxon>Musaceae</taxon>
        <taxon>Ensete</taxon>
    </lineage>
</organism>
<reference evidence="1 2" key="1">
    <citation type="journal article" date="2014" name="Agronomy (Basel)">
        <title>A Draft Genome Sequence for Ensete ventricosum, the Drought-Tolerant Tree Against Hunger.</title>
        <authorList>
            <person name="Harrison J."/>
            <person name="Moore K.A."/>
            <person name="Paszkiewicz K."/>
            <person name="Jones T."/>
            <person name="Grant M."/>
            <person name="Ambacheew D."/>
            <person name="Muzemil S."/>
            <person name="Studholme D.J."/>
        </authorList>
    </citation>
    <scope>NUCLEOTIDE SEQUENCE [LARGE SCALE GENOMIC DNA]</scope>
</reference>
<accession>A0A426YB77</accession>
<dbReference type="Gene3D" id="2.30.29.30">
    <property type="entry name" value="Pleckstrin-homology domain (PH domain)/Phosphotyrosine-binding domain (PTB)"/>
    <property type="match status" value="1"/>
</dbReference>
<evidence type="ECO:0008006" key="3">
    <source>
        <dbReference type="Google" id="ProtNLM"/>
    </source>
</evidence>
<dbReference type="SUPFAM" id="SSF50729">
    <property type="entry name" value="PH domain-like"/>
    <property type="match status" value="1"/>
</dbReference>
<comment type="caution">
    <text evidence="1">The sequence shown here is derived from an EMBL/GenBank/DDBJ whole genome shotgun (WGS) entry which is preliminary data.</text>
</comment>
<evidence type="ECO:0000313" key="2">
    <source>
        <dbReference type="Proteomes" id="UP000287651"/>
    </source>
</evidence>
<dbReference type="EMBL" id="AMZH03013623">
    <property type="protein sequence ID" value="RRT48948.1"/>
    <property type="molecule type" value="Genomic_DNA"/>
</dbReference>